<gene>
    <name evidence="4" type="primary">ASM33_05040</name>
    <name evidence="4" type="ORF">TNCT_309141</name>
</gene>
<evidence type="ECO:0000313" key="5">
    <source>
        <dbReference type="Proteomes" id="UP000887116"/>
    </source>
</evidence>
<accession>A0A8X6JIR1</accession>
<dbReference type="AlphaFoldDB" id="A0A8X6JIR1"/>
<keyword evidence="5" id="KW-1185">Reference proteome</keyword>
<keyword evidence="1" id="KW-1188">Viral release from host cell</keyword>
<evidence type="ECO:0000256" key="1">
    <source>
        <dbReference type="ARBA" id="ARBA00022612"/>
    </source>
</evidence>
<evidence type="ECO:0000256" key="2">
    <source>
        <dbReference type="SAM" id="Phobius"/>
    </source>
</evidence>
<dbReference type="Proteomes" id="UP000887116">
    <property type="component" value="Unassembled WGS sequence"/>
</dbReference>
<feature type="transmembrane region" description="Helical" evidence="2">
    <location>
        <begin position="589"/>
        <end position="608"/>
    </location>
</feature>
<comment type="caution">
    <text evidence="4">The sequence shown here is derived from an EMBL/GenBank/DDBJ whole genome shotgun (WGS) entry which is preliminary data.</text>
</comment>
<keyword evidence="2" id="KW-0472">Membrane</keyword>
<sequence length="781" mass="84959">MSTLSIKIGAVLDGSFNAAMKGSSGQLSSLGENIRRLGSSLKSVSKFKQLGSDVLASKKSWKGFEDQVKSLAKQIKAVEKPSKTLKDEFDKAKTSATKAKEAFLKKRDALHSLNEEVRKSGADIKSLVRDQYKLGSSVEALKSKYSKLGSVISHQQGLSTKKAHYRSQVIGMIGSLLSVAVPIKIAVDFESAMINFKSAVTLSRDKEINNKMIMEVGQELKKLSREIPLSAVELVEIATSGGRLGLSKDKIIQFTEAVAKMAVNFGMTGEEVGSATATLSNIYRIGSEKMEELGDTLNHLASNTTVDPKDMMSAMTVAGGAAKQFGLNVHQTAGLVNAFVSLGKQPKKAAGVISDILIKLQTARNQDDKFIETLEEVGIDIDELEENIKKDPQGTLLKVFEALRNVPEDERPDIILRLFDSGSQDDIALIVENLEKYKEVLRLLADEKERVGSLGKEFEDHVSTTAKQLQLFKNSIAEVGVNLGSVMLPTLNLISGFLRSITTGIAWFAETCPILTTGIMSIISACVLLKLLVLGGSYALALLQGSFLTLKAILHGQLGSALISLSARMIPAVITGFRALTLAMVSNPIGAAIAVLATGAALVITNWGKVKDFFASFWEYIKSIIKPIGEAFSWMGSTVSSIFGGFSENSPIKKFEDNGSVTNELSKNSIFSNGDPLASNSAVRQLSKNSKNNLENLKVKSVIEEKRTTDQEEVEKALKELIKSRGENRESKVYNQAFYQTFNINIKSEPNQDVRSIADAVIERFREQARGALFDTVEELY</sequence>
<dbReference type="PANTHER" id="PTHR37813:SF1">
    <property type="entry name" value="FELS-2 PROPHAGE PROTEIN"/>
    <property type="match status" value="1"/>
</dbReference>
<proteinExistence type="predicted"/>
<dbReference type="Pfam" id="PF10145">
    <property type="entry name" value="PhageMin_Tail"/>
    <property type="match status" value="1"/>
</dbReference>
<keyword evidence="2" id="KW-1133">Transmembrane helix</keyword>
<dbReference type="InterPro" id="IPR010090">
    <property type="entry name" value="Phage_tape_meas"/>
</dbReference>
<organism evidence="4 5">
    <name type="scientific">Trichonephila clavata</name>
    <name type="common">Joro spider</name>
    <name type="synonym">Nephila clavata</name>
    <dbReference type="NCBI Taxonomy" id="2740835"/>
    <lineage>
        <taxon>Eukaryota</taxon>
        <taxon>Metazoa</taxon>
        <taxon>Ecdysozoa</taxon>
        <taxon>Arthropoda</taxon>
        <taxon>Chelicerata</taxon>
        <taxon>Arachnida</taxon>
        <taxon>Araneae</taxon>
        <taxon>Araneomorphae</taxon>
        <taxon>Entelegynae</taxon>
        <taxon>Araneoidea</taxon>
        <taxon>Nephilidae</taxon>
        <taxon>Trichonephila</taxon>
    </lineage>
</organism>
<feature type="transmembrane region" description="Helical" evidence="2">
    <location>
        <begin position="553"/>
        <end position="577"/>
    </location>
</feature>
<dbReference type="NCBIfam" id="TIGR01760">
    <property type="entry name" value="tape_meas_TP901"/>
    <property type="match status" value="1"/>
</dbReference>
<keyword evidence="2" id="KW-0812">Transmembrane</keyword>
<protein>
    <submittedName>
        <fullName evidence="4">Phage tail tape measure protein</fullName>
    </submittedName>
</protein>
<feature type="domain" description="Phage tail tape measure protein" evidence="3">
    <location>
        <begin position="218"/>
        <end position="419"/>
    </location>
</feature>
<dbReference type="EMBL" id="BMAO01016386">
    <property type="protein sequence ID" value="GFR08136.1"/>
    <property type="molecule type" value="Genomic_DNA"/>
</dbReference>
<dbReference type="OrthoDB" id="7429299at2759"/>
<reference evidence="4" key="1">
    <citation type="submission" date="2020-07" db="EMBL/GenBank/DDBJ databases">
        <title>Multicomponent nature underlies the extraordinary mechanical properties of spider dragline silk.</title>
        <authorList>
            <person name="Kono N."/>
            <person name="Nakamura H."/>
            <person name="Mori M."/>
            <person name="Yoshida Y."/>
            <person name="Ohtoshi R."/>
            <person name="Malay A.D."/>
            <person name="Moran D.A.P."/>
            <person name="Tomita M."/>
            <person name="Numata K."/>
            <person name="Arakawa K."/>
        </authorList>
    </citation>
    <scope>NUCLEOTIDE SEQUENCE</scope>
</reference>
<feature type="transmembrane region" description="Helical" evidence="2">
    <location>
        <begin position="519"/>
        <end position="541"/>
    </location>
</feature>
<evidence type="ECO:0000259" key="3">
    <source>
        <dbReference type="Pfam" id="PF10145"/>
    </source>
</evidence>
<dbReference type="PANTHER" id="PTHR37813">
    <property type="entry name" value="FELS-2 PROPHAGE PROTEIN"/>
    <property type="match status" value="1"/>
</dbReference>
<name>A0A8X6JIR1_TRICU</name>
<evidence type="ECO:0000313" key="4">
    <source>
        <dbReference type="EMBL" id="GFR08136.1"/>
    </source>
</evidence>